<dbReference type="GO" id="GO:0098797">
    <property type="term" value="C:plasma membrane protein complex"/>
    <property type="evidence" value="ECO:0007669"/>
    <property type="project" value="TreeGrafter"/>
</dbReference>
<proteinExistence type="inferred from homology"/>
<dbReference type="PANTHER" id="PTHR30489:SF0">
    <property type="entry name" value="LIPOPROTEIN-RELEASING SYSTEM TRANSMEMBRANE PROTEIN LOLE"/>
    <property type="match status" value="1"/>
</dbReference>
<evidence type="ECO:0000313" key="4">
    <source>
        <dbReference type="EMBL" id="KAB7484582.1"/>
    </source>
</evidence>
<accession>A0A7J5TL03</accession>
<comment type="caution">
    <text evidence="4">The sequence shown here is derived from an EMBL/GenBank/DDBJ whole genome shotgun (WGS) entry which is preliminary data.</text>
</comment>
<dbReference type="Pfam" id="PF12704">
    <property type="entry name" value="MacB_PCD"/>
    <property type="match status" value="1"/>
</dbReference>
<name>A0A7J5TL03_BIFBI</name>
<keyword evidence="2" id="KW-0812">Transmembrane</keyword>
<evidence type="ECO:0000313" key="5">
    <source>
        <dbReference type="Proteomes" id="UP000451386"/>
    </source>
</evidence>
<feature type="domain" description="MacB-like periplasmic core" evidence="3">
    <location>
        <begin position="17"/>
        <end position="198"/>
    </location>
</feature>
<dbReference type="InterPro" id="IPR025857">
    <property type="entry name" value="MacB_PCD"/>
</dbReference>
<protein>
    <submittedName>
        <fullName evidence="4">ABC transporter permease</fullName>
    </submittedName>
</protein>
<organism evidence="4 5">
    <name type="scientific">Bifidobacterium bifidum</name>
    <dbReference type="NCBI Taxonomy" id="1681"/>
    <lineage>
        <taxon>Bacteria</taxon>
        <taxon>Bacillati</taxon>
        <taxon>Actinomycetota</taxon>
        <taxon>Actinomycetes</taxon>
        <taxon>Bifidobacteriales</taxon>
        <taxon>Bifidobacteriaceae</taxon>
        <taxon>Bifidobacterium</taxon>
    </lineage>
</organism>
<dbReference type="RefSeq" id="WP_192917926.1">
    <property type="nucleotide sequence ID" value="NZ_WDOP01000068.1"/>
</dbReference>
<feature type="transmembrane region" description="Helical" evidence="2">
    <location>
        <begin position="16"/>
        <end position="36"/>
    </location>
</feature>
<evidence type="ECO:0000256" key="2">
    <source>
        <dbReference type="SAM" id="Phobius"/>
    </source>
</evidence>
<dbReference type="InterPro" id="IPR051447">
    <property type="entry name" value="Lipoprotein-release_system"/>
</dbReference>
<reference evidence="4 5" key="1">
    <citation type="journal article" date="2019" name="Nat. Med.">
        <title>A library of human gut bacterial isolates paired with longitudinal multiomics data enables mechanistic microbiome research.</title>
        <authorList>
            <person name="Poyet M."/>
            <person name="Groussin M."/>
            <person name="Gibbons S.M."/>
            <person name="Avila-Pacheco J."/>
            <person name="Jiang X."/>
            <person name="Kearney S.M."/>
            <person name="Perrotta A.R."/>
            <person name="Berdy B."/>
            <person name="Zhao S."/>
            <person name="Lieberman T.D."/>
            <person name="Swanson P.K."/>
            <person name="Smith M."/>
            <person name="Roesemann S."/>
            <person name="Alexander J.E."/>
            <person name="Rich S.A."/>
            <person name="Livny J."/>
            <person name="Vlamakis H."/>
            <person name="Clish C."/>
            <person name="Bullock K."/>
            <person name="Deik A."/>
            <person name="Scott J."/>
            <person name="Pierce K.A."/>
            <person name="Xavier R.J."/>
            <person name="Alm E.J."/>
        </authorList>
    </citation>
    <scope>NUCLEOTIDE SEQUENCE [LARGE SCALE GENOMIC DNA]</scope>
    <source>
        <strain evidence="4 5">BIOML-A13</strain>
    </source>
</reference>
<dbReference type="PANTHER" id="PTHR30489">
    <property type="entry name" value="LIPOPROTEIN-RELEASING SYSTEM TRANSMEMBRANE PROTEIN LOLE"/>
    <property type="match status" value="1"/>
</dbReference>
<sequence>MFRIGLRDTKAHFRRFIMSIIAIALGVAFVVGSFCFREMLNDQVSQMMGSNSDADVYVRGATEEKQEPGGSVTSYNSTYNEISTSIIPDIENVDGVASADATMQLGNAVLLDHNGDALTTVGAPTLVIGVDQDAPWRSAHFVSGEYPQTDDEVALLEDTADKAGLKTGDTAKLIVDGEAREMTVSGVFTSPSTQLGAILILARPSFVQHVLQEEGEDTSSIQFIGVYGSKTTPLDEEAQQQLADRINKALPKSADAHAVT</sequence>
<evidence type="ECO:0000256" key="1">
    <source>
        <dbReference type="ARBA" id="ARBA00038076"/>
    </source>
</evidence>
<gene>
    <name evidence="4" type="ORF">GBA83_11080</name>
</gene>
<feature type="non-terminal residue" evidence="4">
    <location>
        <position position="260"/>
    </location>
</feature>
<keyword evidence="2" id="KW-0472">Membrane</keyword>
<dbReference type="EMBL" id="WDOP01000068">
    <property type="protein sequence ID" value="KAB7484582.1"/>
    <property type="molecule type" value="Genomic_DNA"/>
</dbReference>
<keyword evidence="2" id="KW-1133">Transmembrane helix</keyword>
<dbReference type="GO" id="GO:0044874">
    <property type="term" value="P:lipoprotein localization to outer membrane"/>
    <property type="evidence" value="ECO:0007669"/>
    <property type="project" value="TreeGrafter"/>
</dbReference>
<dbReference type="AlphaFoldDB" id="A0A7J5TL03"/>
<evidence type="ECO:0000259" key="3">
    <source>
        <dbReference type="Pfam" id="PF12704"/>
    </source>
</evidence>
<comment type="similarity">
    <text evidence="1">Belongs to the ABC-4 integral membrane protein family.</text>
</comment>
<dbReference type="Proteomes" id="UP000451386">
    <property type="component" value="Unassembled WGS sequence"/>
</dbReference>